<feature type="region of interest" description="Disordered" evidence="2">
    <location>
        <begin position="468"/>
        <end position="502"/>
    </location>
</feature>
<feature type="transmembrane region" description="Helical" evidence="3">
    <location>
        <begin position="288"/>
        <end position="308"/>
    </location>
</feature>
<feature type="compositionally biased region" description="Acidic residues" evidence="2">
    <location>
        <begin position="723"/>
        <end position="736"/>
    </location>
</feature>
<feature type="region of interest" description="Disordered" evidence="2">
    <location>
        <begin position="161"/>
        <end position="211"/>
    </location>
</feature>
<feature type="region of interest" description="Disordered" evidence="2">
    <location>
        <begin position="15"/>
        <end position="117"/>
    </location>
</feature>
<keyword evidence="3" id="KW-0472">Membrane</keyword>
<feature type="compositionally biased region" description="Low complexity" evidence="2">
    <location>
        <begin position="572"/>
        <end position="600"/>
    </location>
</feature>
<feature type="compositionally biased region" description="Basic and acidic residues" evidence="2">
    <location>
        <begin position="712"/>
        <end position="722"/>
    </location>
</feature>
<feature type="compositionally biased region" description="Basic and acidic residues" evidence="2">
    <location>
        <begin position="72"/>
        <end position="87"/>
    </location>
</feature>
<protein>
    <submittedName>
        <fullName evidence="4">Uncharacterized protein</fullName>
    </submittedName>
</protein>
<feature type="compositionally biased region" description="Basic and acidic residues" evidence="2">
    <location>
        <begin position="737"/>
        <end position="756"/>
    </location>
</feature>
<dbReference type="Proteomes" id="UP001057375">
    <property type="component" value="Unassembled WGS sequence"/>
</dbReference>
<organism evidence="4 5">
    <name type="scientific">Aduncisulcus paluster</name>
    <dbReference type="NCBI Taxonomy" id="2918883"/>
    <lineage>
        <taxon>Eukaryota</taxon>
        <taxon>Metamonada</taxon>
        <taxon>Carpediemonas-like organisms</taxon>
        <taxon>Aduncisulcus</taxon>
    </lineage>
</organism>
<feature type="region of interest" description="Disordered" evidence="2">
    <location>
        <begin position="564"/>
        <end position="600"/>
    </location>
</feature>
<reference evidence="4" key="1">
    <citation type="submission" date="2022-03" db="EMBL/GenBank/DDBJ databases">
        <title>Draft genome sequence of Aduncisulcus paluster, a free-living microaerophilic Fornicata.</title>
        <authorList>
            <person name="Yuyama I."/>
            <person name="Kume K."/>
            <person name="Tamura T."/>
            <person name="Inagaki Y."/>
            <person name="Hashimoto T."/>
        </authorList>
    </citation>
    <scope>NUCLEOTIDE SEQUENCE</scope>
    <source>
        <strain evidence="4">NY0171</strain>
    </source>
</reference>
<feature type="compositionally biased region" description="Polar residues" evidence="2">
    <location>
        <begin position="191"/>
        <end position="200"/>
    </location>
</feature>
<accession>A0ABQ5KJK7</accession>
<gene>
    <name evidence="4" type="ORF">ADUPG1_006788</name>
</gene>
<feature type="region of interest" description="Disordered" evidence="2">
    <location>
        <begin position="712"/>
        <end position="756"/>
    </location>
</feature>
<evidence type="ECO:0000256" key="1">
    <source>
        <dbReference type="ARBA" id="ARBA00023054"/>
    </source>
</evidence>
<evidence type="ECO:0000256" key="2">
    <source>
        <dbReference type="SAM" id="MobiDB-lite"/>
    </source>
</evidence>
<keyword evidence="3" id="KW-1133">Transmembrane helix</keyword>
<keyword evidence="3" id="KW-0812">Transmembrane</keyword>
<dbReference type="InterPro" id="IPR051483">
    <property type="entry name" value="MAP7_domain-containing"/>
</dbReference>
<feature type="compositionally biased region" description="Basic and acidic residues" evidence="2">
    <location>
        <begin position="45"/>
        <end position="64"/>
    </location>
</feature>
<feature type="non-terminal residue" evidence="4">
    <location>
        <position position="1"/>
    </location>
</feature>
<evidence type="ECO:0000313" key="5">
    <source>
        <dbReference type="Proteomes" id="UP001057375"/>
    </source>
</evidence>
<feature type="transmembrane region" description="Helical" evidence="3">
    <location>
        <begin position="248"/>
        <end position="276"/>
    </location>
</feature>
<feature type="transmembrane region" description="Helical" evidence="3">
    <location>
        <begin position="638"/>
        <end position="662"/>
    </location>
</feature>
<proteinExistence type="predicted"/>
<sequence>KAFVSILRRRYGYRTTAHEDDNLIDDDGSDADDAEDVESSYITTKKRDSKENLDREAYKHREFLKVVGKTPTTDKSKSKRGASEKSSVKKAQRSVACREKRPKDAPGASTKKKKEEPHVLHVPIHFVEEWEGEGWERDRDFEKARHNWESERYARTVAAISQRPEMSLPEGQLYTSSSSSGTGSGDVSPAEDSSSSNSFRGTGGADSPAVAEACRRTNRESIRLFINTHIINTLSSHFKDSKHAYNSFIAMFNTVLWVVVNAIHNLVINFFFLVLATTTGDTSGTMNGMVGVFSKLFATLGGFTPWVLRKYQHRKKLREKEKREKLMESQGNVMDFEDETMSPRSSSGLQEVITDGRMVSTSFFISPEPRPYVFFPPASQDENTPSVTLPPFFLAILDAFPPSHPLFFGIGALLLALLTLSISVSYNASICIVCFVLYQYIVEVFLAVNSTRMAEGIMRGVEFEREREDLEERKRVQEKEERKKQKEERKKQKEMERIRDELRSQRHIQETGITDVTADESATIVTIEGSGPHEDKHDKDTIVVGSSIVQYSVARMDVREELNGDNHEAHTSKSVVPVSFTSSSTSSSTISSTSSSSSSIPTLALPSSSFQGGNLGTSSSSTLYGTFRQSKIHIVPFASIYAINTMLASLVESIIQAMISIINPQVFGETGARANFGVFSFGFVFITLWCMLACIVSEIVKTVALAKYRKKQEELKHQSEEREKEEEEEKEGEEEGEKEKEKEEKEVLCKDIEGIV</sequence>
<dbReference type="EMBL" id="BQXS01010037">
    <property type="protein sequence ID" value="GKT32703.1"/>
    <property type="molecule type" value="Genomic_DNA"/>
</dbReference>
<keyword evidence="5" id="KW-1185">Reference proteome</keyword>
<comment type="caution">
    <text evidence="4">The sequence shown here is derived from an EMBL/GenBank/DDBJ whole genome shotgun (WGS) entry which is preliminary data.</text>
</comment>
<feature type="compositionally biased region" description="Acidic residues" evidence="2">
    <location>
        <begin position="22"/>
        <end position="38"/>
    </location>
</feature>
<keyword evidence="1" id="KW-0175">Coiled coil</keyword>
<feature type="transmembrane region" description="Helical" evidence="3">
    <location>
        <begin position="406"/>
        <end position="424"/>
    </location>
</feature>
<name>A0ABQ5KJK7_9EUKA</name>
<evidence type="ECO:0000256" key="3">
    <source>
        <dbReference type="SAM" id="Phobius"/>
    </source>
</evidence>
<dbReference type="PANTHER" id="PTHR15073">
    <property type="entry name" value="MICROTUBULE-ASSOCIATED PROTEIN"/>
    <property type="match status" value="1"/>
</dbReference>
<evidence type="ECO:0000313" key="4">
    <source>
        <dbReference type="EMBL" id="GKT32703.1"/>
    </source>
</evidence>
<feature type="transmembrane region" description="Helical" evidence="3">
    <location>
        <begin position="674"/>
        <end position="700"/>
    </location>
</feature>
<feature type="transmembrane region" description="Helical" evidence="3">
    <location>
        <begin position="430"/>
        <end position="449"/>
    </location>
</feature>
<dbReference type="PANTHER" id="PTHR15073:SF1">
    <property type="entry name" value="RETICULOCYTE-BINDING PROTEIN HOMOLOG 2A"/>
    <property type="match status" value="1"/>
</dbReference>